<dbReference type="InterPro" id="IPR017441">
    <property type="entry name" value="Protein_kinase_ATP_BS"/>
</dbReference>
<dbReference type="SUPFAM" id="SSF48452">
    <property type="entry name" value="TPR-like"/>
    <property type="match status" value="2"/>
</dbReference>
<dbReference type="Gene3D" id="1.25.40.10">
    <property type="entry name" value="Tetratricopeptide repeat domain"/>
    <property type="match status" value="2"/>
</dbReference>
<dbReference type="PROSITE" id="PS50005">
    <property type="entry name" value="TPR"/>
    <property type="match status" value="2"/>
</dbReference>
<accession>A0ABY9XBP5</accession>
<name>A0ABY9XBP5_9BACT</name>
<dbReference type="Pfam" id="PF13424">
    <property type="entry name" value="TPR_12"/>
    <property type="match status" value="2"/>
</dbReference>
<feature type="binding site" evidence="6">
    <location>
        <position position="49"/>
    </location>
    <ligand>
        <name>ATP</name>
        <dbReference type="ChEBI" id="CHEBI:30616"/>
    </ligand>
</feature>
<evidence type="ECO:0000256" key="3">
    <source>
        <dbReference type="ARBA" id="ARBA00022777"/>
    </source>
</evidence>
<dbReference type="InterPro" id="IPR000719">
    <property type="entry name" value="Prot_kinase_dom"/>
</dbReference>
<protein>
    <submittedName>
        <fullName evidence="9">Tetratricopeptide repeat protein</fullName>
    </submittedName>
</protein>
<evidence type="ECO:0000313" key="10">
    <source>
        <dbReference type="Proteomes" id="UP001611383"/>
    </source>
</evidence>
<dbReference type="InterPro" id="IPR011009">
    <property type="entry name" value="Kinase-like_dom_sf"/>
</dbReference>
<dbReference type="PROSITE" id="PS50011">
    <property type="entry name" value="PROTEIN_KINASE_DOM"/>
    <property type="match status" value="1"/>
</dbReference>
<organism evidence="9 10">
    <name type="scientific">Archangium minus</name>
    <dbReference type="NCBI Taxonomy" id="83450"/>
    <lineage>
        <taxon>Bacteria</taxon>
        <taxon>Pseudomonadati</taxon>
        <taxon>Myxococcota</taxon>
        <taxon>Myxococcia</taxon>
        <taxon>Myxococcales</taxon>
        <taxon>Cystobacterineae</taxon>
        <taxon>Archangiaceae</taxon>
        <taxon>Archangium</taxon>
    </lineage>
</organism>
<keyword evidence="10" id="KW-1185">Reference proteome</keyword>
<reference evidence="9 10" key="1">
    <citation type="submission" date="2019-08" db="EMBL/GenBank/DDBJ databases">
        <title>Archangium and Cystobacter genomes.</title>
        <authorList>
            <person name="Chen I.-C.K."/>
            <person name="Wielgoss S."/>
        </authorList>
    </citation>
    <scope>NUCLEOTIDE SEQUENCE [LARGE SCALE GENOMIC DNA]</scope>
    <source>
        <strain evidence="9 10">Cbm 6</strain>
    </source>
</reference>
<evidence type="ECO:0000259" key="8">
    <source>
        <dbReference type="PROSITE" id="PS50011"/>
    </source>
</evidence>
<dbReference type="SMART" id="SM00028">
    <property type="entry name" value="TPR"/>
    <property type="match status" value="5"/>
</dbReference>
<evidence type="ECO:0000256" key="5">
    <source>
        <dbReference type="PROSITE-ProRule" id="PRU00339"/>
    </source>
</evidence>
<dbReference type="InterPro" id="IPR008271">
    <property type="entry name" value="Ser/Thr_kinase_AS"/>
</dbReference>
<evidence type="ECO:0000256" key="7">
    <source>
        <dbReference type="SAM" id="MobiDB-lite"/>
    </source>
</evidence>
<keyword evidence="5" id="KW-0802">TPR repeat</keyword>
<evidence type="ECO:0000256" key="1">
    <source>
        <dbReference type="ARBA" id="ARBA00022679"/>
    </source>
</evidence>
<evidence type="ECO:0000256" key="4">
    <source>
        <dbReference type="ARBA" id="ARBA00022840"/>
    </source>
</evidence>
<feature type="repeat" description="TPR" evidence="5">
    <location>
        <begin position="617"/>
        <end position="650"/>
    </location>
</feature>
<keyword evidence="3" id="KW-0418">Kinase</keyword>
<evidence type="ECO:0000256" key="2">
    <source>
        <dbReference type="ARBA" id="ARBA00022741"/>
    </source>
</evidence>
<gene>
    <name evidence="9" type="ORF">F0U60_37860</name>
</gene>
<dbReference type="Pfam" id="PF00069">
    <property type="entry name" value="Pkinase"/>
    <property type="match status" value="1"/>
</dbReference>
<dbReference type="PANTHER" id="PTHR43289:SF6">
    <property type="entry name" value="SERINE_THREONINE-PROTEIN KINASE NEKL-3"/>
    <property type="match status" value="1"/>
</dbReference>
<dbReference type="Gene3D" id="3.30.200.20">
    <property type="entry name" value="Phosphorylase Kinase, domain 1"/>
    <property type="match status" value="1"/>
</dbReference>
<dbReference type="InterPro" id="IPR019734">
    <property type="entry name" value="TPR_rpt"/>
</dbReference>
<sequence>MDGEASQSGELLRGARVDRYVVLKPVGEGGMGVVYAAYDPELDRKVALKLLRLETSDVEGGRARLLREAQAMARVSHPNVCSVYDVGTFGEQVFIAMEFISGSTLHQWMKQEHSWRDILRVFLQAGRGLEAAHAVGLVHRDFKPANVLLGKGERVYVTDFGLARLVSSPEEDAATVALAPSPGSMSGSIPTVAASVTQAGVVVGTPNYMPPEQYLGKTPDARSDQFSFCAALFWALYRKRPFEPTQVAKAAEMLGDHTTAPRSLTSRVRGGTELQGVIQEPPSNTKVPAWVRRAVLKGLSLHADDRFGSMTELLAALSQEPRRAARRQGLVVTAGLVLAGVAAAGVQFHQQSQVCAGSEQLMAQVWNLDVRRKVETAFSATGRAFAPELAQSVSRALDAYAGEWVRQHTAACEATRVRGVQTEELLSLQVVCLERHRQDFQALTHLLTEADRKLMERSVDAVNGLPSPQECQDIVSLSTQVGLPADPAVRGQIEQLGKELSEAKALGRAGRYKDALRRAKELEPKVVSTGYLPLQAELRASLGWYQQLTGDPDAGATQVEQALNDAEAGRADRLKVEALNRLVFIRGIQGHQEQAEQWARLSGSVLSRLGGDTRLASELEGNLGNVALRQGNYAEAKRHFEKTRELQQKVLAPEDPRQMKTTYNLGVAALMLHERERALELLTEALGRMESTLGEGHPQVADCHSMLAWANRELGRPEPSLKHAQAAVAIQKASFGEEHPAVADALDAVGMSLIALKRYDEARKTFETALAMKETALGADSPDLSFSYDGIGQALLAANRAEEAIAPLEKALAFEDVEPEPLAESGFALARALWQAGKDPLQAHTVAAKARERFAQVGKQERVAEVDAWVQSHPVPEEKPTRSRAKASAQTRKKGPGRLARP</sequence>
<evidence type="ECO:0000256" key="6">
    <source>
        <dbReference type="PROSITE-ProRule" id="PRU10141"/>
    </source>
</evidence>
<feature type="compositionally biased region" description="Basic residues" evidence="7">
    <location>
        <begin position="891"/>
        <end position="902"/>
    </location>
</feature>
<keyword evidence="2 6" id="KW-0547">Nucleotide-binding</keyword>
<dbReference type="PANTHER" id="PTHR43289">
    <property type="entry name" value="MITOGEN-ACTIVATED PROTEIN KINASE KINASE KINASE 20-RELATED"/>
    <property type="match status" value="1"/>
</dbReference>
<dbReference type="PROSITE" id="PS00108">
    <property type="entry name" value="PROTEIN_KINASE_ST"/>
    <property type="match status" value="1"/>
</dbReference>
<dbReference type="SUPFAM" id="SSF56112">
    <property type="entry name" value="Protein kinase-like (PK-like)"/>
    <property type="match status" value="1"/>
</dbReference>
<dbReference type="Proteomes" id="UP001611383">
    <property type="component" value="Chromosome"/>
</dbReference>
<dbReference type="EMBL" id="CP043494">
    <property type="protein sequence ID" value="WNG52810.1"/>
    <property type="molecule type" value="Genomic_DNA"/>
</dbReference>
<keyword evidence="1" id="KW-0808">Transferase</keyword>
<feature type="region of interest" description="Disordered" evidence="7">
    <location>
        <begin position="866"/>
        <end position="902"/>
    </location>
</feature>
<dbReference type="CDD" id="cd14014">
    <property type="entry name" value="STKc_PknB_like"/>
    <property type="match status" value="1"/>
</dbReference>
<feature type="domain" description="Protein kinase" evidence="8">
    <location>
        <begin position="20"/>
        <end position="323"/>
    </location>
</feature>
<dbReference type="PROSITE" id="PS00107">
    <property type="entry name" value="PROTEIN_KINASE_ATP"/>
    <property type="match status" value="1"/>
</dbReference>
<evidence type="ECO:0000313" key="9">
    <source>
        <dbReference type="EMBL" id="WNG52810.1"/>
    </source>
</evidence>
<dbReference type="Gene3D" id="1.10.510.10">
    <property type="entry name" value="Transferase(Phosphotransferase) domain 1"/>
    <property type="match status" value="1"/>
</dbReference>
<dbReference type="Pfam" id="PF13374">
    <property type="entry name" value="TPR_10"/>
    <property type="match status" value="1"/>
</dbReference>
<dbReference type="InterPro" id="IPR011990">
    <property type="entry name" value="TPR-like_helical_dom_sf"/>
</dbReference>
<feature type="repeat" description="TPR" evidence="5">
    <location>
        <begin position="743"/>
        <end position="776"/>
    </location>
</feature>
<proteinExistence type="predicted"/>
<keyword evidence="4 6" id="KW-0067">ATP-binding</keyword>